<dbReference type="PROSITE" id="PS50801">
    <property type="entry name" value="STAS"/>
    <property type="match status" value="1"/>
</dbReference>
<dbReference type="Proteomes" id="UP000004080">
    <property type="component" value="Unassembled WGS sequence"/>
</dbReference>
<dbReference type="eggNOG" id="COG1366">
    <property type="taxonomic scope" value="Bacteria"/>
</dbReference>
<evidence type="ECO:0000313" key="4">
    <source>
        <dbReference type="Proteomes" id="UP000004080"/>
    </source>
</evidence>
<dbReference type="PATRIC" id="fig|1196324.3.peg.3378"/>
<reference evidence="3 4" key="1">
    <citation type="journal article" date="2012" name="J. Bacteriol.">
        <title>Genome of Bacillus macauensis ZFHKF-1, a Long-Chain-Forming Bacterium.</title>
        <authorList>
            <person name="Cai L."/>
            <person name="Zhang T."/>
        </authorList>
    </citation>
    <scope>NUCLEOTIDE SEQUENCE [LARGE SCALE GENOMIC DNA]</scope>
    <source>
        <strain evidence="3 4">ZFHKF-1</strain>
    </source>
</reference>
<keyword evidence="1" id="KW-0597">Phosphoprotein</keyword>
<dbReference type="CDD" id="cd07041">
    <property type="entry name" value="STAS_RsbR_RsbS_like"/>
    <property type="match status" value="1"/>
</dbReference>
<dbReference type="STRING" id="1196324.A374_16513"/>
<dbReference type="Pfam" id="PF01740">
    <property type="entry name" value="STAS"/>
    <property type="match status" value="1"/>
</dbReference>
<organism evidence="3 4">
    <name type="scientific">Fictibacillus macauensis ZFHKF-1</name>
    <dbReference type="NCBI Taxonomy" id="1196324"/>
    <lineage>
        <taxon>Bacteria</taxon>
        <taxon>Bacillati</taxon>
        <taxon>Bacillota</taxon>
        <taxon>Bacilli</taxon>
        <taxon>Bacillales</taxon>
        <taxon>Fictibacillaceae</taxon>
        <taxon>Fictibacillus</taxon>
    </lineage>
</organism>
<keyword evidence="4" id="KW-1185">Reference proteome</keyword>
<gene>
    <name evidence="3" type="ORF">A374_16513</name>
</gene>
<comment type="caution">
    <text evidence="3">The sequence shown here is derived from an EMBL/GenBank/DDBJ whole genome shotgun (WGS) entry which is preliminary data.</text>
</comment>
<proteinExistence type="predicted"/>
<dbReference type="RefSeq" id="WP_007203375.1">
    <property type="nucleotide sequence ID" value="NZ_AKKV01000037.1"/>
</dbReference>
<dbReference type="InterPro" id="IPR002645">
    <property type="entry name" value="STAS_dom"/>
</dbReference>
<dbReference type="InterPro" id="IPR036513">
    <property type="entry name" value="STAS_dom_sf"/>
</dbReference>
<sequence>MTLNEHLYDYFIEKTWGLTEDWYASLDKNDPEGIYATTDSRLIEGLKKQNYAFHQQFCTLFKEHDEHLFQEWIEEIAKDEQHLSTPIHYILREFFRTQEQYLNLFEAFVASNEQQYSPEALNEWRRKIIQTFEEVITQFSEQSHDRSMERLRAQQDMIQELSAPIITLGRQTALLPLIGEIDTDRAQFILENTLLQCSQNSTQLLYIDLSGVAIVDTMVGHQLFRLIEALSLIGVKCALSGVRPEVAQTAVQLGMDFSNITVKSRLNLWDSN</sequence>
<feature type="domain" description="STAS" evidence="2">
    <location>
        <begin position="162"/>
        <end position="272"/>
    </location>
</feature>
<dbReference type="OrthoDB" id="9800154at2"/>
<accession>I8AFR7</accession>
<protein>
    <submittedName>
        <fullName evidence="3">Anti-sigma-factor antagonist</fullName>
    </submittedName>
</protein>
<dbReference type="SUPFAM" id="SSF52091">
    <property type="entry name" value="SpoIIaa-like"/>
    <property type="match status" value="1"/>
</dbReference>
<dbReference type="PANTHER" id="PTHR33745">
    <property type="entry name" value="RSBT ANTAGONIST PROTEIN RSBS-RELATED"/>
    <property type="match status" value="1"/>
</dbReference>
<evidence type="ECO:0000259" key="2">
    <source>
        <dbReference type="PROSITE" id="PS50801"/>
    </source>
</evidence>
<dbReference type="EMBL" id="AKKV01000037">
    <property type="protein sequence ID" value="EIT84224.1"/>
    <property type="molecule type" value="Genomic_DNA"/>
</dbReference>
<dbReference type="PANTHER" id="PTHR33745:SF3">
    <property type="entry name" value="RSBT CO-ANTAGONIST PROTEIN RSBRC"/>
    <property type="match status" value="1"/>
</dbReference>
<dbReference type="InterPro" id="IPR051932">
    <property type="entry name" value="Bact_StressResp_Reg"/>
</dbReference>
<evidence type="ECO:0000256" key="1">
    <source>
        <dbReference type="ARBA" id="ARBA00022553"/>
    </source>
</evidence>
<name>I8AFR7_9BACL</name>
<dbReference type="Gene3D" id="3.30.750.24">
    <property type="entry name" value="STAS domain"/>
    <property type="match status" value="1"/>
</dbReference>
<dbReference type="AlphaFoldDB" id="I8AFR7"/>
<evidence type="ECO:0000313" key="3">
    <source>
        <dbReference type="EMBL" id="EIT84224.1"/>
    </source>
</evidence>